<evidence type="ECO:0000313" key="2">
    <source>
        <dbReference type="Proteomes" id="UP001175227"/>
    </source>
</evidence>
<name>A0AA39NXF3_9AGAR</name>
<protein>
    <submittedName>
        <fullName evidence="1">Uncharacterized protein</fullName>
    </submittedName>
</protein>
<sequence length="109" mass="12050">MIPKAPTACWQVVVRVPRIGEVAHEYQRIEGSQMNPHLPIGGDSTTDFAFGLAAWDWIVATSEQIVAGYCALQYELQNYGPFDEVDVERLLTNCFPESALDEGHAGPEN</sequence>
<proteinExistence type="predicted"/>
<organism evidence="1 2">
    <name type="scientific">Armillaria novae-zelandiae</name>
    <dbReference type="NCBI Taxonomy" id="153914"/>
    <lineage>
        <taxon>Eukaryota</taxon>
        <taxon>Fungi</taxon>
        <taxon>Dikarya</taxon>
        <taxon>Basidiomycota</taxon>
        <taxon>Agaricomycotina</taxon>
        <taxon>Agaricomycetes</taxon>
        <taxon>Agaricomycetidae</taxon>
        <taxon>Agaricales</taxon>
        <taxon>Marasmiineae</taxon>
        <taxon>Physalacriaceae</taxon>
        <taxon>Armillaria</taxon>
    </lineage>
</organism>
<dbReference type="AlphaFoldDB" id="A0AA39NXF3"/>
<dbReference type="EMBL" id="JAUEPR010000031">
    <property type="protein sequence ID" value="KAK0473672.1"/>
    <property type="molecule type" value="Genomic_DNA"/>
</dbReference>
<dbReference type="Proteomes" id="UP001175227">
    <property type="component" value="Unassembled WGS sequence"/>
</dbReference>
<evidence type="ECO:0000313" key="1">
    <source>
        <dbReference type="EMBL" id="KAK0473672.1"/>
    </source>
</evidence>
<reference evidence="1" key="1">
    <citation type="submission" date="2023-06" db="EMBL/GenBank/DDBJ databases">
        <authorList>
            <consortium name="Lawrence Berkeley National Laboratory"/>
            <person name="Ahrendt S."/>
            <person name="Sahu N."/>
            <person name="Indic B."/>
            <person name="Wong-Bajracharya J."/>
            <person name="Merenyi Z."/>
            <person name="Ke H.-M."/>
            <person name="Monk M."/>
            <person name="Kocsube S."/>
            <person name="Drula E."/>
            <person name="Lipzen A."/>
            <person name="Balint B."/>
            <person name="Henrissat B."/>
            <person name="Andreopoulos B."/>
            <person name="Martin F.M."/>
            <person name="Harder C.B."/>
            <person name="Rigling D."/>
            <person name="Ford K.L."/>
            <person name="Foster G.D."/>
            <person name="Pangilinan J."/>
            <person name="Papanicolaou A."/>
            <person name="Barry K."/>
            <person name="LaButti K."/>
            <person name="Viragh M."/>
            <person name="Koriabine M."/>
            <person name="Yan M."/>
            <person name="Riley R."/>
            <person name="Champramary S."/>
            <person name="Plett K.L."/>
            <person name="Tsai I.J."/>
            <person name="Slot J."/>
            <person name="Sipos G."/>
            <person name="Plett J."/>
            <person name="Nagy L.G."/>
            <person name="Grigoriev I.V."/>
        </authorList>
    </citation>
    <scope>NUCLEOTIDE SEQUENCE</scope>
    <source>
        <strain evidence="1">ICMP 16352</strain>
    </source>
</reference>
<keyword evidence="2" id="KW-1185">Reference proteome</keyword>
<gene>
    <name evidence="1" type="ORF">IW261DRAFT_1569399</name>
</gene>
<comment type="caution">
    <text evidence="1">The sequence shown here is derived from an EMBL/GenBank/DDBJ whole genome shotgun (WGS) entry which is preliminary data.</text>
</comment>
<accession>A0AA39NXF3</accession>